<dbReference type="PROSITE" id="PS51257">
    <property type="entry name" value="PROKAR_LIPOPROTEIN"/>
    <property type="match status" value="1"/>
</dbReference>
<comment type="subcellular location">
    <subcellularLocation>
        <location evidence="1">Membrane</location>
    </subcellularLocation>
    <subcellularLocation>
        <location evidence="2">Periplasm</location>
    </subcellularLocation>
</comment>
<dbReference type="CDD" id="cd04220">
    <property type="entry name" value="Halocyanin"/>
    <property type="match status" value="1"/>
</dbReference>
<dbReference type="PANTHER" id="PTHR34192">
    <property type="entry name" value="PLASTOCYANIN MAJOR ISOFORM, CHLOROPLASTIC-RELATED"/>
    <property type="match status" value="1"/>
</dbReference>
<evidence type="ECO:0000256" key="6">
    <source>
        <dbReference type="ARBA" id="ARBA00022982"/>
    </source>
</evidence>
<feature type="binding site" evidence="9">
    <location>
        <position position="151"/>
    </location>
    <ligand>
        <name>Cu cation</name>
        <dbReference type="ChEBI" id="CHEBI:23378"/>
    </ligand>
</feature>
<dbReference type="GO" id="GO:0046872">
    <property type="term" value="F:metal ion binding"/>
    <property type="evidence" value="ECO:0007669"/>
    <property type="project" value="UniProtKB-KW"/>
</dbReference>
<dbReference type="AlphaFoldDB" id="A0ABD5P5Z6"/>
<dbReference type="SUPFAM" id="SSF49503">
    <property type="entry name" value="Cupredoxins"/>
    <property type="match status" value="1"/>
</dbReference>
<dbReference type="GeneID" id="71853248"/>
<evidence type="ECO:0000256" key="9">
    <source>
        <dbReference type="PIRSR" id="PIRSR602386-1"/>
    </source>
</evidence>
<feature type="binding site" evidence="9">
    <location>
        <position position="143"/>
    </location>
    <ligand>
        <name>Cu cation</name>
        <dbReference type="ChEBI" id="CHEBI:23378"/>
    </ligand>
</feature>
<dbReference type="RefSeq" id="WP_246972894.1">
    <property type="nucleotide sequence ID" value="NZ_CP095397.1"/>
</dbReference>
<dbReference type="InterPro" id="IPR017533">
    <property type="entry name" value="Halocyanin"/>
</dbReference>
<evidence type="ECO:0000313" key="11">
    <source>
        <dbReference type="EMBL" id="MFC4249758.1"/>
    </source>
</evidence>
<keyword evidence="8" id="KW-0472">Membrane</keyword>
<evidence type="ECO:0000256" key="5">
    <source>
        <dbReference type="ARBA" id="ARBA00022764"/>
    </source>
</evidence>
<feature type="binding site" evidence="9">
    <location>
        <position position="108"/>
    </location>
    <ligand>
        <name>Cu cation</name>
        <dbReference type="ChEBI" id="CHEBI:23378"/>
    </ligand>
</feature>
<keyword evidence="3" id="KW-0813">Transport</keyword>
<dbReference type="PROSITE" id="PS00196">
    <property type="entry name" value="COPPER_BLUE"/>
    <property type="match status" value="1"/>
</dbReference>
<evidence type="ECO:0000256" key="7">
    <source>
        <dbReference type="ARBA" id="ARBA00023008"/>
    </source>
</evidence>
<evidence type="ECO:0000256" key="4">
    <source>
        <dbReference type="ARBA" id="ARBA00022723"/>
    </source>
</evidence>
<sequence length="158" mass="17106">MTARHVTRRSALKLASGIGVASLSGCMGSGGDEYDVFEGEEFVAEEPDYDGWLSDAVSHEGTVDWTGRDEVTVLVGVGSEWMGFGPAAIRIDAGTTVVWEWTGKGGGHNVVDTDGTFESPMEIEEGKTFEYTFEKAGIYTYFCRPHQHRGMKGAVDVV</sequence>
<evidence type="ECO:0000256" key="3">
    <source>
        <dbReference type="ARBA" id="ARBA00022448"/>
    </source>
</evidence>
<evidence type="ECO:0000313" key="12">
    <source>
        <dbReference type="Proteomes" id="UP001595821"/>
    </source>
</evidence>
<dbReference type="PANTHER" id="PTHR34192:SF10">
    <property type="entry name" value="PLASTOCYANIN MAJOR ISOFORM, CHLOROPLASTIC-RELATED"/>
    <property type="match status" value="1"/>
</dbReference>
<keyword evidence="5" id="KW-0574">Periplasm</keyword>
<evidence type="ECO:0000256" key="1">
    <source>
        <dbReference type="ARBA" id="ARBA00004370"/>
    </source>
</evidence>
<feature type="domain" description="Blue (type 1) copper" evidence="10">
    <location>
        <begin position="72"/>
        <end position="157"/>
    </location>
</feature>
<dbReference type="Gene3D" id="2.60.40.420">
    <property type="entry name" value="Cupredoxins - blue copper proteins"/>
    <property type="match status" value="1"/>
</dbReference>
<comment type="caution">
    <text evidence="11">The sequence shown here is derived from an EMBL/GenBank/DDBJ whole genome shotgun (WGS) entry which is preliminary data.</text>
</comment>
<gene>
    <name evidence="11" type="ORF">ACFOZ7_22955</name>
</gene>
<keyword evidence="6" id="KW-0249">Electron transport</keyword>
<organism evidence="11 12">
    <name type="scientific">Natribaculum luteum</name>
    <dbReference type="NCBI Taxonomy" id="1586232"/>
    <lineage>
        <taxon>Archaea</taxon>
        <taxon>Methanobacteriati</taxon>
        <taxon>Methanobacteriota</taxon>
        <taxon>Stenosarchaea group</taxon>
        <taxon>Halobacteria</taxon>
        <taxon>Halobacteriales</taxon>
        <taxon>Natrialbaceae</taxon>
        <taxon>Natribaculum</taxon>
    </lineage>
</organism>
<dbReference type="InterPro" id="IPR000923">
    <property type="entry name" value="BlueCu_1"/>
</dbReference>
<keyword evidence="4 9" id="KW-0479">Metal-binding</keyword>
<dbReference type="GO" id="GO:0042597">
    <property type="term" value="C:periplasmic space"/>
    <property type="evidence" value="ECO:0007669"/>
    <property type="project" value="UniProtKB-SubCell"/>
</dbReference>
<dbReference type="Proteomes" id="UP001595821">
    <property type="component" value="Unassembled WGS sequence"/>
</dbReference>
<dbReference type="InterPro" id="IPR028871">
    <property type="entry name" value="BlueCu_1_BS"/>
</dbReference>
<reference evidence="11 12" key="1">
    <citation type="journal article" date="2014" name="Int. J. Syst. Evol. Microbiol.">
        <title>Complete genome sequence of Corynebacterium casei LMG S-19264T (=DSM 44701T), isolated from a smear-ripened cheese.</title>
        <authorList>
            <consortium name="US DOE Joint Genome Institute (JGI-PGF)"/>
            <person name="Walter F."/>
            <person name="Albersmeier A."/>
            <person name="Kalinowski J."/>
            <person name="Ruckert C."/>
        </authorList>
    </citation>
    <scope>NUCLEOTIDE SEQUENCE [LARGE SCALE GENOMIC DNA]</scope>
    <source>
        <strain evidence="11 12">IBRC-M 10912</strain>
    </source>
</reference>
<evidence type="ECO:0000256" key="8">
    <source>
        <dbReference type="ARBA" id="ARBA00023136"/>
    </source>
</evidence>
<dbReference type="GO" id="GO:0016020">
    <property type="term" value="C:membrane"/>
    <property type="evidence" value="ECO:0007669"/>
    <property type="project" value="UniProtKB-SubCell"/>
</dbReference>
<proteinExistence type="predicted"/>
<name>A0ABD5P5Z6_9EURY</name>
<comment type="cofactor">
    <cofactor evidence="9">
        <name>Cu cation</name>
        <dbReference type="ChEBI" id="CHEBI:23378"/>
    </cofactor>
    <text evidence="9">Binds 1 copper ion per subunit.</text>
</comment>
<evidence type="ECO:0000256" key="2">
    <source>
        <dbReference type="ARBA" id="ARBA00004418"/>
    </source>
</evidence>
<dbReference type="NCBIfam" id="TIGR03102">
    <property type="entry name" value="halo_cynanin"/>
    <property type="match status" value="1"/>
</dbReference>
<accession>A0ABD5P5Z6</accession>
<protein>
    <submittedName>
        <fullName evidence="11">Halocyanin domain-containing protein</fullName>
    </submittedName>
</protein>
<evidence type="ECO:0000259" key="10">
    <source>
        <dbReference type="Pfam" id="PF00127"/>
    </source>
</evidence>
<feature type="binding site" evidence="9">
    <location>
        <position position="146"/>
    </location>
    <ligand>
        <name>Cu cation</name>
        <dbReference type="ChEBI" id="CHEBI:23378"/>
    </ligand>
</feature>
<dbReference type="InterPro" id="IPR008972">
    <property type="entry name" value="Cupredoxin"/>
</dbReference>
<dbReference type="EMBL" id="JBHSDJ010000133">
    <property type="protein sequence ID" value="MFC4249758.1"/>
    <property type="molecule type" value="Genomic_DNA"/>
</dbReference>
<dbReference type="Pfam" id="PF00127">
    <property type="entry name" value="Copper-bind"/>
    <property type="match status" value="1"/>
</dbReference>
<dbReference type="PRINTS" id="PR00155">
    <property type="entry name" value="AMICYANIN"/>
</dbReference>
<dbReference type="InterPro" id="IPR002386">
    <property type="entry name" value="Amicyanin/Pseudoazurin"/>
</dbReference>
<keyword evidence="7 9" id="KW-0186">Copper</keyword>